<dbReference type="GeneID" id="83184975"/>
<evidence type="ECO:0000256" key="1">
    <source>
        <dbReference type="SAM" id="MobiDB-lite"/>
    </source>
</evidence>
<dbReference type="PANTHER" id="PTHR38887">
    <property type="entry name" value="CHROMOSOME 21, WHOLE GENOME SHOTGUN SEQUENCE"/>
    <property type="match status" value="1"/>
</dbReference>
<dbReference type="EMBL" id="JAPQKR010000016">
    <property type="protein sequence ID" value="KAJ5191633.1"/>
    <property type="molecule type" value="Genomic_DNA"/>
</dbReference>
<feature type="compositionally biased region" description="Low complexity" evidence="1">
    <location>
        <begin position="29"/>
        <end position="44"/>
    </location>
</feature>
<accession>A0A9W9M7D1</accession>
<reference evidence="2" key="2">
    <citation type="journal article" date="2023" name="IMA Fungus">
        <title>Comparative genomic study of the Penicillium genus elucidates a diverse pangenome and 15 lateral gene transfer events.</title>
        <authorList>
            <person name="Petersen C."/>
            <person name="Sorensen T."/>
            <person name="Nielsen M.R."/>
            <person name="Sondergaard T.E."/>
            <person name="Sorensen J.L."/>
            <person name="Fitzpatrick D.A."/>
            <person name="Frisvad J.C."/>
            <person name="Nielsen K.L."/>
        </authorList>
    </citation>
    <scope>NUCLEOTIDE SEQUENCE</scope>
    <source>
        <strain evidence="2">IBT 15544</strain>
    </source>
</reference>
<organism evidence="2 3">
    <name type="scientific">Penicillium cinerascens</name>
    <dbReference type="NCBI Taxonomy" id="70096"/>
    <lineage>
        <taxon>Eukaryota</taxon>
        <taxon>Fungi</taxon>
        <taxon>Dikarya</taxon>
        <taxon>Ascomycota</taxon>
        <taxon>Pezizomycotina</taxon>
        <taxon>Eurotiomycetes</taxon>
        <taxon>Eurotiomycetidae</taxon>
        <taxon>Eurotiales</taxon>
        <taxon>Aspergillaceae</taxon>
        <taxon>Penicillium</taxon>
    </lineage>
</organism>
<evidence type="ECO:0000313" key="2">
    <source>
        <dbReference type="EMBL" id="KAJ5191633.1"/>
    </source>
</evidence>
<dbReference type="RefSeq" id="XP_058304573.1">
    <property type="nucleotide sequence ID" value="XM_058457674.1"/>
</dbReference>
<sequence>MPRGKQGIISKLLSAGIGAGSEMIHRSRSGSSQSGEPSSSASREVPASESQEIEYEYLEITDKLEAEKLVNIGEAERVVKDGKEVLRVRKVDYDSDSDSEDDLANRDEAAWELDEMAERVNPPSYEEATASPSGTDIKAKEDEMIQRLVRMAGPAPQPLRQIPCPVIIPQRRPGKKDRGFVRAYAPVLADCGISQDVFLRFLADWEKSSKADPWIDVVFVAAGVVGFVPEAAAQVVSVVVQVVAGTARELQSRHRRNTFLDRVNQDLLMPRGLFAMVMCFKDQVPGQQKGLLGKLSNTLGQTLFASKELDINETVAKYSNPDPNMSMMNKQLKNLRLTSGKTYSEVELPESAELVFPDLDHVAAQELGVKSNEKRPEGSGVRDKFKDAGVWVQDYMDRRAQAFYEAQHPGSSLVVPANQREPFQSRYNDPNHAVNSGSLISLITGGAINPVPRREANRARRQGRRSMRREYRDIRRVARGQHPRGPRRDRRNKTKRQGIIKKVLHQDVLYLLIVNVPSEKEVQDSVAQLENLVEQQQTGVPGPSH</sequence>
<protein>
    <submittedName>
        <fullName evidence="2">Uncharacterized protein</fullName>
    </submittedName>
</protein>
<evidence type="ECO:0000313" key="3">
    <source>
        <dbReference type="Proteomes" id="UP001150904"/>
    </source>
</evidence>
<name>A0A9W9M7D1_9EURO</name>
<feature type="region of interest" description="Disordered" evidence="1">
    <location>
        <begin position="20"/>
        <end position="53"/>
    </location>
</feature>
<feature type="region of interest" description="Disordered" evidence="1">
    <location>
        <begin position="453"/>
        <end position="499"/>
    </location>
</feature>
<dbReference type="AlphaFoldDB" id="A0A9W9M7D1"/>
<proteinExistence type="predicted"/>
<comment type="caution">
    <text evidence="2">The sequence shown here is derived from an EMBL/GenBank/DDBJ whole genome shotgun (WGS) entry which is preliminary data.</text>
</comment>
<dbReference type="PANTHER" id="PTHR38887:SF1">
    <property type="entry name" value="RAS MODIFICATION PROTEIN ERF4"/>
    <property type="match status" value="1"/>
</dbReference>
<keyword evidence="3" id="KW-1185">Reference proteome</keyword>
<dbReference type="InterPro" id="IPR053221">
    <property type="entry name" value="Burnettramic_acid_biosynth"/>
</dbReference>
<gene>
    <name evidence="2" type="ORF">N7498_010618</name>
</gene>
<reference evidence="2" key="1">
    <citation type="submission" date="2022-12" db="EMBL/GenBank/DDBJ databases">
        <authorList>
            <person name="Petersen C."/>
        </authorList>
    </citation>
    <scope>NUCLEOTIDE SEQUENCE</scope>
    <source>
        <strain evidence="2">IBT 15544</strain>
    </source>
</reference>
<dbReference type="Proteomes" id="UP001150904">
    <property type="component" value="Unassembled WGS sequence"/>
</dbReference>
<dbReference type="OrthoDB" id="3433125at2759"/>
<feature type="compositionally biased region" description="Basic residues" evidence="1">
    <location>
        <begin position="477"/>
        <end position="499"/>
    </location>
</feature>